<dbReference type="AlphaFoldDB" id="A0A2P2N368"/>
<evidence type="ECO:0000313" key="1">
    <source>
        <dbReference type="EMBL" id="MBX36909.1"/>
    </source>
</evidence>
<name>A0A2P2N368_RHIMU</name>
<sequence>MCINDSILPRPDDWMNPT</sequence>
<organism evidence="1">
    <name type="scientific">Rhizophora mucronata</name>
    <name type="common">Asiatic mangrove</name>
    <dbReference type="NCBI Taxonomy" id="61149"/>
    <lineage>
        <taxon>Eukaryota</taxon>
        <taxon>Viridiplantae</taxon>
        <taxon>Streptophyta</taxon>
        <taxon>Embryophyta</taxon>
        <taxon>Tracheophyta</taxon>
        <taxon>Spermatophyta</taxon>
        <taxon>Magnoliopsida</taxon>
        <taxon>eudicotyledons</taxon>
        <taxon>Gunneridae</taxon>
        <taxon>Pentapetalae</taxon>
        <taxon>rosids</taxon>
        <taxon>fabids</taxon>
        <taxon>Malpighiales</taxon>
        <taxon>Rhizophoraceae</taxon>
        <taxon>Rhizophora</taxon>
    </lineage>
</organism>
<accession>A0A2P2N368</accession>
<protein>
    <submittedName>
        <fullName evidence="1">Uncharacterized protein</fullName>
    </submittedName>
</protein>
<proteinExistence type="predicted"/>
<reference evidence="1" key="1">
    <citation type="submission" date="2018-02" db="EMBL/GenBank/DDBJ databases">
        <title>Rhizophora mucronata_Transcriptome.</title>
        <authorList>
            <person name="Meera S.P."/>
            <person name="Sreeshan A."/>
            <person name="Augustine A."/>
        </authorList>
    </citation>
    <scope>NUCLEOTIDE SEQUENCE</scope>
    <source>
        <tissue evidence="1">Leaf</tissue>
    </source>
</reference>
<dbReference type="EMBL" id="GGEC01056425">
    <property type="protein sequence ID" value="MBX36909.1"/>
    <property type="molecule type" value="Transcribed_RNA"/>
</dbReference>